<dbReference type="OrthoDB" id="5574718at2759"/>
<evidence type="ECO:0000313" key="3">
    <source>
        <dbReference type="Proteomes" id="UP000266188"/>
    </source>
</evidence>
<dbReference type="AlphaFoldDB" id="A0A3A2Z400"/>
<dbReference type="EMBL" id="MVGC01000919">
    <property type="protein sequence ID" value="RJE17470.1"/>
    <property type="molecule type" value="Genomic_DNA"/>
</dbReference>
<keyword evidence="3" id="KW-1185">Reference proteome</keyword>
<sequence length="328" mass="36332">MVQTKGEERAVVLAREAVELVDAGHREAASRNLREAISLAPESQEVKTAFLKIQQEEESGHQLINLCQKYTSQNDEHAGKEAIRYLSTDGLRPPESVALDCMKLLLSQRPTALSLTQDSIISGLVRHSTSVRKFFSLRLQTSITPFFEEIYDRGDGAAVCLDTVVLDSTVWPSENARYESECELFQLFIAKLMESGHDLDGRALKGIARLLAVDAAKLQHLIDDECLEVIVSSLDDRLPLEVRSQATLAMTKYLEVAKEAGEKRFSNIISAKILKGHNDSLIVAFSAAAAVFPVVPTVMASHFLSEDFMTCLASLISRNMKSKRVEYS</sequence>
<reference evidence="3" key="1">
    <citation type="submission" date="2017-02" db="EMBL/GenBank/DDBJ databases">
        <authorList>
            <person name="Tafer H."/>
            <person name="Lopandic K."/>
        </authorList>
    </citation>
    <scope>NUCLEOTIDE SEQUENCE [LARGE SCALE GENOMIC DNA]</scope>
    <source>
        <strain evidence="3">CBS 366.77</strain>
    </source>
</reference>
<organism evidence="2 3">
    <name type="scientific">Aspergillus sclerotialis</name>
    <dbReference type="NCBI Taxonomy" id="2070753"/>
    <lineage>
        <taxon>Eukaryota</taxon>
        <taxon>Fungi</taxon>
        <taxon>Dikarya</taxon>
        <taxon>Ascomycota</taxon>
        <taxon>Pezizomycotina</taxon>
        <taxon>Eurotiomycetes</taxon>
        <taxon>Eurotiomycetidae</taxon>
        <taxon>Eurotiales</taxon>
        <taxon>Aspergillaceae</taxon>
        <taxon>Aspergillus</taxon>
        <taxon>Aspergillus subgen. Polypaecilum</taxon>
    </lineage>
</organism>
<dbReference type="InterPro" id="IPR024660">
    <property type="entry name" value="UCS_central_dom"/>
</dbReference>
<evidence type="ECO:0000259" key="1">
    <source>
        <dbReference type="Pfam" id="PF11701"/>
    </source>
</evidence>
<name>A0A3A2Z400_9EURO</name>
<dbReference type="STRING" id="2070753.A0A3A2Z400"/>
<comment type="caution">
    <text evidence="2">The sequence shown here is derived from an EMBL/GenBank/DDBJ whole genome shotgun (WGS) entry which is preliminary data.</text>
</comment>
<accession>A0A3A2Z400</accession>
<gene>
    <name evidence="2" type="ORF">PHISCL_10193</name>
</gene>
<evidence type="ECO:0000313" key="2">
    <source>
        <dbReference type="EMBL" id="RJE17470.1"/>
    </source>
</evidence>
<proteinExistence type="predicted"/>
<dbReference type="Pfam" id="PF11701">
    <property type="entry name" value="UNC45-central"/>
    <property type="match status" value="1"/>
</dbReference>
<protein>
    <submittedName>
        <fullName evidence="2">Actin cytoskeleton organization protein</fullName>
    </submittedName>
</protein>
<dbReference type="Proteomes" id="UP000266188">
    <property type="component" value="Unassembled WGS sequence"/>
</dbReference>
<feature type="domain" description="UNC-45/Cro1/She4 central" evidence="1">
    <location>
        <begin position="225"/>
        <end position="326"/>
    </location>
</feature>
<feature type="non-terminal residue" evidence="2">
    <location>
        <position position="328"/>
    </location>
</feature>